<dbReference type="InterPro" id="IPR050891">
    <property type="entry name" value="TatD-type_Hydrolase"/>
</dbReference>
<protein>
    <submittedName>
        <fullName evidence="5">TatD deoxyribonuclease</fullName>
    </submittedName>
</protein>
<evidence type="ECO:0000256" key="2">
    <source>
        <dbReference type="ARBA" id="ARBA00022722"/>
    </source>
</evidence>
<dbReference type="SUPFAM" id="SSF51556">
    <property type="entry name" value="Metallo-dependent hydrolases"/>
    <property type="match status" value="1"/>
</dbReference>
<dbReference type="InterPro" id="IPR032466">
    <property type="entry name" value="Metal_Hydrolase"/>
</dbReference>
<keyword evidence="3" id="KW-0479">Metal-binding</keyword>
<name>A0ABY8CH34_ENCHE</name>
<keyword evidence="4" id="KW-0378">Hydrolase</keyword>
<dbReference type="PIRSF" id="PIRSF005902">
    <property type="entry name" value="DNase_TatD"/>
    <property type="match status" value="1"/>
</dbReference>
<dbReference type="InterPro" id="IPR001130">
    <property type="entry name" value="TatD-like"/>
</dbReference>
<dbReference type="Gene3D" id="3.20.20.140">
    <property type="entry name" value="Metal-dependent hydrolases"/>
    <property type="match status" value="1"/>
</dbReference>
<reference evidence="5 6" key="1">
    <citation type="submission" date="2023-02" db="EMBL/GenBank/DDBJ databases">
        <title>Encephalitozoon hellem ATCC 50451 complete genome.</title>
        <authorList>
            <person name="Mascarenhas dos Santos A.C."/>
            <person name="Julian A.T."/>
            <person name="Pombert J.-F."/>
        </authorList>
    </citation>
    <scope>NUCLEOTIDE SEQUENCE [LARGE SCALE GENOMIC DNA]</scope>
    <source>
        <strain evidence="5 6">ATCC 50451</strain>
    </source>
</reference>
<dbReference type="InterPro" id="IPR018228">
    <property type="entry name" value="DNase_TatD-rel_CS"/>
</dbReference>
<gene>
    <name evidence="5" type="ORF">PFJ87_03g00240</name>
</gene>
<sequence length="287" mass="32120">MAIIVPAMPIKDTLMFIDIAVNITDKLLAKDEDSIEDVIKRCKDGKVFPIFTGLDHHTSKSCVNLARKYKTVSTVGIHPTSSSKYKDVDGIIPLIDDDTVVAIGECGLDYDRLEFADKASQKRIFKSQLDLGGDCYFLHSRSCHRDFMEAISDYRIRGVVHSFTGSIEEANELIKKGLFIGINGCSVKTLEGVDVVRNLPLDSLLIETDSPYCKIRKSYAGFKYAASDFSYEKALKKRNEPCCIVQIAEIISNVTGKDYSYVVETVFGNTIRLYGDLLRRSVEEWGL</sequence>
<evidence type="ECO:0000256" key="3">
    <source>
        <dbReference type="ARBA" id="ARBA00022723"/>
    </source>
</evidence>
<dbReference type="EMBL" id="CP119064">
    <property type="protein sequence ID" value="WEL38168.1"/>
    <property type="molecule type" value="Genomic_DNA"/>
</dbReference>
<dbReference type="Proteomes" id="UP001217963">
    <property type="component" value="Chromosome III"/>
</dbReference>
<keyword evidence="2" id="KW-0540">Nuclease</keyword>
<evidence type="ECO:0000313" key="5">
    <source>
        <dbReference type="EMBL" id="WEL38168.1"/>
    </source>
</evidence>
<evidence type="ECO:0000256" key="4">
    <source>
        <dbReference type="ARBA" id="ARBA00022801"/>
    </source>
</evidence>
<dbReference type="CDD" id="cd01310">
    <property type="entry name" value="TatD_DNAse"/>
    <property type="match status" value="1"/>
</dbReference>
<organism evidence="5 6">
    <name type="scientific">Encephalitozoon hellem</name>
    <name type="common">Microsporidian parasite</name>
    <dbReference type="NCBI Taxonomy" id="27973"/>
    <lineage>
        <taxon>Eukaryota</taxon>
        <taxon>Fungi</taxon>
        <taxon>Fungi incertae sedis</taxon>
        <taxon>Microsporidia</taxon>
        <taxon>Unikaryonidae</taxon>
        <taxon>Encephalitozoon</taxon>
    </lineage>
</organism>
<evidence type="ECO:0000313" key="6">
    <source>
        <dbReference type="Proteomes" id="UP001217963"/>
    </source>
</evidence>
<dbReference type="PROSITE" id="PS01091">
    <property type="entry name" value="TATD_3"/>
    <property type="match status" value="1"/>
</dbReference>
<evidence type="ECO:0000256" key="1">
    <source>
        <dbReference type="ARBA" id="ARBA00009275"/>
    </source>
</evidence>
<keyword evidence="6" id="KW-1185">Reference proteome</keyword>
<dbReference type="PANTHER" id="PTHR10060">
    <property type="entry name" value="TATD FAMILY DEOXYRIBONUCLEASE"/>
    <property type="match status" value="1"/>
</dbReference>
<accession>A0ABY8CH34</accession>
<comment type="similarity">
    <text evidence="1">Belongs to the metallo-dependent hydrolases superfamily. TatD-type hydrolase family.</text>
</comment>
<proteinExistence type="inferred from homology"/>
<dbReference type="Pfam" id="PF01026">
    <property type="entry name" value="TatD_DNase"/>
    <property type="match status" value="1"/>
</dbReference>
<dbReference type="PANTHER" id="PTHR10060:SF15">
    <property type="entry name" value="DEOXYRIBONUCLEASE TATDN1"/>
    <property type="match status" value="1"/>
</dbReference>